<keyword evidence="4 7" id="KW-0067">ATP-binding</keyword>
<evidence type="ECO:0000256" key="4">
    <source>
        <dbReference type="ARBA" id="ARBA00022840"/>
    </source>
</evidence>
<dbReference type="AlphaFoldDB" id="A0A9W7DFF5"/>
<dbReference type="GO" id="GO:0140662">
    <property type="term" value="F:ATP-dependent protein folding chaperone"/>
    <property type="evidence" value="ECO:0007669"/>
    <property type="project" value="InterPro"/>
</dbReference>
<dbReference type="FunFam" id="3.30.30.30:FF:000003">
    <property type="entry name" value="Heat shock protein 9"/>
    <property type="match status" value="1"/>
</dbReference>
<comment type="subcellular location">
    <subcellularLocation>
        <location evidence="1">Mitochondrion matrix</location>
    </subcellularLocation>
</comment>
<name>A0A9W7DFF5_AMBMO</name>
<dbReference type="OrthoDB" id="2401965at2759"/>
<dbReference type="FunFam" id="3.30.420.40:FF:000004">
    <property type="entry name" value="Molecular chaperone DnaK"/>
    <property type="match status" value="1"/>
</dbReference>
<gene>
    <name evidence="8" type="ORF">Amon01_000309500</name>
</gene>
<dbReference type="PRINTS" id="PR00301">
    <property type="entry name" value="HEATSHOCK70"/>
</dbReference>
<dbReference type="FunFam" id="2.60.34.10:FF:000014">
    <property type="entry name" value="Chaperone protein DnaK HSP70"/>
    <property type="match status" value="1"/>
</dbReference>
<dbReference type="Gene3D" id="1.20.1270.10">
    <property type="match status" value="1"/>
</dbReference>
<keyword evidence="9" id="KW-1185">Reference proteome</keyword>
<evidence type="ECO:0000256" key="7">
    <source>
        <dbReference type="RuleBase" id="RU003322"/>
    </source>
</evidence>
<dbReference type="FunFam" id="3.90.640.10:FF:000003">
    <property type="entry name" value="Molecular chaperone DnaK"/>
    <property type="match status" value="1"/>
</dbReference>
<evidence type="ECO:0000256" key="5">
    <source>
        <dbReference type="ARBA" id="ARBA00022946"/>
    </source>
</evidence>
<dbReference type="InterPro" id="IPR043129">
    <property type="entry name" value="ATPase_NBD"/>
</dbReference>
<dbReference type="FunFam" id="1.20.1270.10:FF:000007">
    <property type="entry name" value="Heat shock protein, mitochondrial"/>
    <property type="match status" value="1"/>
</dbReference>
<comment type="caution">
    <text evidence="8">The sequence shown here is derived from an EMBL/GenBank/DDBJ whole genome shotgun (WGS) entry which is preliminary data.</text>
</comment>
<evidence type="ECO:0000313" key="9">
    <source>
        <dbReference type="Proteomes" id="UP001165063"/>
    </source>
</evidence>
<dbReference type="GO" id="GO:0005524">
    <property type="term" value="F:ATP binding"/>
    <property type="evidence" value="ECO:0007669"/>
    <property type="project" value="UniProtKB-KW"/>
</dbReference>
<accession>A0A9W7DFF5</accession>
<dbReference type="PROSITE" id="PS00329">
    <property type="entry name" value="HSP70_2"/>
    <property type="match status" value="1"/>
</dbReference>
<reference evidence="8" key="1">
    <citation type="submission" date="2023-04" db="EMBL/GenBank/DDBJ databases">
        <title>Ambrosiozyma monospora NBRC 1965.</title>
        <authorList>
            <person name="Ichikawa N."/>
            <person name="Sato H."/>
            <person name="Tonouchi N."/>
        </authorList>
    </citation>
    <scope>NUCLEOTIDE SEQUENCE</scope>
    <source>
        <strain evidence="8">NBRC 1965</strain>
    </source>
</reference>
<dbReference type="HAMAP" id="MF_00332">
    <property type="entry name" value="DnaK"/>
    <property type="match status" value="1"/>
</dbReference>
<sequence>MLANVSRNLRAVTRQARFQSTKVSGTVIGIDLGTTNSAVAVMEGKTPKIIENAEGSRTTPSVVAFTKDGERVVGIPAKRQAVVNPENTLFATKRLIGRRFEDVEVQRDIKQVPYKIVKHTNGDAWVEARGEKYSPAQIGGFVLNKMKETADAYLGKKVTSAVVTVPAYFNDSQRQATKDAGAIVGLNVARVVNEPTAAALAYGLEKSDANVVAVFDLGGGTFDISILDIDNGVFEVKSTNGDTHLGGEDFDITLVRYIVDAFKKESGIDLSNDRMAIQRIREASEKCKIELSSTVSTEINLPFITADASGPKHINLKMTRSQLENLVEPLIKKTIEPVKKALKDASLTTSDVSEVILVGGMTRMPKVVETVKSLFGKEPSKAVNPDEAVAIGAAIQGAVLSGEVKDVLLLDVTPLSLGIETLGGVFTRLIPRNTTIPTKKSQVFSTAASGQTSVEIRVFQGERELVRDNKLIGNFTLAGIPPAPKGVPQIEVSFDIDADGIINVSAKDKASGKDNSITVAGSSGLSDSEIEKMVADAEKFKEEDKARKESIEQTNKADQLCNDTEKSLEEFGDKLDMAEAENVKKLITELRDLVVKVNGGETVESNEIKEKFDELQNASLKLFEKMYKDQQANQSSNSEESK</sequence>
<proteinExistence type="inferred from homology"/>
<dbReference type="Gene3D" id="3.30.420.40">
    <property type="match status" value="2"/>
</dbReference>
<dbReference type="InterPro" id="IPR018181">
    <property type="entry name" value="Heat_shock_70_CS"/>
</dbReference>
<keyword evidence="5" id="KW-0809">Transit peptide</keyword>
<dbReference type="InterPro" id="IPR029047">
    <property type="entry name" value="HSP70_peptide-bd_sf"/>
</dbReference>
<dbReference type="PROSITE" id="PS01036">
    <property type="entry name" value="HSP70_3"/>
    <property type="match status" value="1"/>
</dbReference>
<organism evidence="8 9">
    <name type="scientific">Ambrosiozyma monospora</name>
    <name type="common">Yeast</name>
    <name type="synonym">Endomycopsis monosporus</name>
    <dbReference type="NCBI Taxonomy" id="43982"/>
    <lineage>
        <taxon>Eukaryota</taxon>
        <taxon>Fungi</taxon>
        <taxon>Dikarya</taxon>
        <taxon>Ascomycota</taxon>
        <taxon>Saccharomycotina</taxon>
        <taxon>Pichiomycetes</taxon>
        <taxon>Pichiales</taxon>
        <taxon>Pichiaceae</taxon>
        <taxon>Ambrosiozyma</taxon>
    </lineage>
</organism>
<evidence type="ECO:0000256" key="1">
    <source>
        <dbReference type="ARBA" id="ARBA00004305"/>
    </source>
</evidence>
<dbReference type="SUPFAM" id="SSF100920">
    <property type="entry name" value="Heat shock protein 70kD (HSP70), peptide-binding domain"/>
    <property type="match status" value="1"/>
</dbReference>
<dbReference type="SUPFAM" id="SSF53067">
    <property type="entry name" value="Actin-like ATPase domain"/>
    <property type="match status" value="2"/>
</dbReference>
<dbReference type="EMBL" id="BSXU01001243">
    <property type="protein sequence ID" value="GMG25341.1"/>
    <property type="molecule type" value="Genomic_DNA"/>
</dbReference>
<dbReference type="GO" id="GO:0051082">
    <property type="term" value="F:unfolded protein binding"/>
    <property type="evidence" value="ECO:0007669"/>
    <property type="project" value="InterPro"/>
</dbReference>
<dbReference type="Gene3D" id="2.60.34.10">
    <property type="entry name" value="Substrate Binding Domain Of DNAk, Chain A, domain 1"/>
    <property type="match status" value="1"/>
</dbReference>
<dbReference type="CDD" id="cd11733">
    <property type="entry name" value="ASKHA_NBD_HSP70_HSPA9"/>
    <property type="match status" value="1"/>
</dbReference>
<dbReference type="NCBIfam" id="TIGR02350">
    <property type="entry name" value="prok_dnaK"/>
    <property type="match status" value="1"/>
</dbReference>
<dbReference type="SUPFAM" id="SSF100934">
    <property type="entry name" value="Heat shock protein 70kD (HSP70), C-terminal subdomain"/>
    <property type="match status" value="1"/>
</dbReference>
<evidence type="ECO:0000256" key="2">
    <source>
        <dbReference type="ARBA" id="ARBA00007381"/>
    </source>
</evidence>
<protein>
    <submittedName>
        <fullName evidence="8">Unnamed protein product</fullName>
    </submittedName>
</protein>
<evidence type="ECO:0000256" key="3">
    <source>
        <dbReference type="ARBA" id="ARBA00022741"/>
    </source>
</evidence>
<dbReference type="Pfam" id="PF00012">
    <property type="entry name" value="HSP70"/>
    <property type="match status" value="1"/>
</dbReference>
<dbReference type="PROSITE" id="PS00297">
    <property type="entry name" value="HSP70_1"/>
    <property type="match status" value="1"/>
</dbReference>
<dbReference type="NCBIfam" id="NF001413">
    <property type="entry name" value="PRK00290.1"/>
    <property type="match status" value="1"/>
</dbReference>
<comment type="similarity">
    <text evidence="2 7">Belongs to the heat shock protein 70 family.</text>
</comment>
<evidence type="ECO:0000256" key="6">
    <source>
        <dbReference type="ARBA" id="ARBA00023128"/>
    </source>
</evidence>
<dbReference type="Proteomes" id="UP001165063">
    <property type="component" value="Unassembled WGS sequence"/>
</dbReference>
<keyword evidence="6" id="KW-0496">Mitochondrion</keyword>
<dbReference type="InterPro" id="IPR029048">
    <property type="entry name" value="HSP70_C_sf"/>
</dbReference>
<dbReference type="InterPro" id="IPR013126">
    <property type="entry name" value="Hsp_70_fam"/>
</dbReference>
<dbReference type="InterPro" id="IPR012725">
    <property type="entry name" value="Chaperone_DnaK"/>
</dbReference>
<keyword evidence="3 7" id="KW-0547">Nucleotide-binding</keyword>
<evidence type="ECO:0000313" key="8">
    <source>
        <dbReference type="EMBL" id="GMG25341.1"/>
    </source>
</evidence>
<dbReference type="PANTHER" id="PTHR19375">
    <property type="entry name" value="HEAT SHOCK PROTEIN 70KDA"/>
    <property type="match status" value="1"/>
</dbReference>
<dbReference type="Gene3D" id="3.90.640.10">
    <property type="entry name" value="Actin, Chain A, domain 4"/>
    <property type="match status" value="1"/>
</dbReference>
<dbReference type="GO" id="GO:0005759">
    <property type="term" value="C:mitochondrial matrix"/>
    <property type="evidence" value="ECO:0007669"/>
    <property type="project" value="UniProtKB-SubCell"/>
</dbReference>